<dbReference type="InterPro" id="IPR009526">
    <property type="entry name" value="DUF1146"/>
</dbReference>
<keyword evidence="1" id="KW-0812">Transmembrane</keyword>
<protein>
    <submittedName>
        <fullName evidence="2">DUF1146 family protein</fullName>
    </submittedName>
</protein>
<gene>
    <name evidence="2" type="ORF">R4146_04170</name>
</gene>
<feature type="transmembrane region" description="Helical" evidence="1">
    <location>
        <begin position="47"/>
        <end position="70"/>
    </location>
</feature>
<accession>A0ABU8SKD0</accession>
<dbReference type="NCBIfam" id="TIGR02327">
    <property type="entry name" value="int_mem_ywzB"/>
    <property type="match status" value="1"/>
</dbReference>
<feature type="transmembrane region" description="Helical" evidence="1">
    <location>
        <begin position="6"/>
        <end position="27"/>
    </location>
</feature>
<keyword evidence="1" id="KW-0472">Membrane</keyword>
<dbReference type="Proteomes" id="UP001370590">
    <property type="component" value="Unassembled WGS sequence"/>
</dbReference>
<organism evidence="2 3">
    <name type="scientific">Nicoliella lavandulae</name>
    <dbReference type="NCBI Taxonomy" id="3082954"/>
    <lineage>
        <taxon>Bacteria</taxon>
        <taxon>Bacillati</taxon>
        <taxon>Bacillota</taxon>
        <taxon>Bacilli</taxon>
        <taxon>Lactobacillales</taxon>
        <taxon>Lactobacillaceae</taxon>
        <taxon>Nicoliella</taxon>
    </lineage>
</organism>
<proteinExistence type="predicted"/>
<reference evidence="2 3" key="1">
    <citation type="submission" date="2023-10" db="EMBL/GenBank/DDBJ databases">
        <title>Nicoliella lavandulae sp. nov. isolated from Lavandula angustifolia flowers.</title>
        <authorList>
            <person name="Alcantara C."/>
            <person name="Zuniga M."/>
            <person name="Landete J.M."/>
            <person name="Monedero V."/>
        </authorList>
    </citation>
    <scope>NUCLEOTIDE SEQUENCE [LARGE SCALE GENOMIC DNA]</scope>
    <source>
        <strain evidence="2 3">Es01</strain>
    </source>
</reference>
<dbReference type="EMBL" id="JAWMWH010000001">
    <property type="protein sequence ID" value="MEJ6400365.1"/>
    <property type="molecule type" value="Genomic_DNA"/>
</dbReference>
<evidence type="ECO:0000256" key="1">
    <source>
        <dbReference type="SAM" id="Phobius"/>
    </source>
</evidence>
<dbReference type="Pfam" id="PF06612">
    <property type="entry name" value="DUF1146"/>
    <property type="match status" value="1"/>
</dbReference>
<keyword evidence="3" id="KW-1185">Reference proteome</keyword>
<name>A0ABU8SKD0_9LACO</name>
<sequence>MMHSSWIVSLMTIISHLFFISVAFWWIQDLHIERYIRMHEPQAKVMIVMLSVVFGFICSSFFIDIINAIINLSSLSKSL</sequence>
<keyword evidence="1" id="KW-1133">Transmembrane helix</keyword>
<comment type="caution">
    <text evidence="2">The sequence shown here is derived from an EMBL/GenBank/DDBJ whole genome shotgun (WGS) entry which is preliminary data.</text>
</comment>
<dbReference type="RefSeq" id="WP_339960175.1">
    <property type="nucleotide sequence ID" value="NZ_JAWMWH010000001.1"/>
</dbReference>
<evidence type="ECO:0000313" key="2">
    <source>
        <dbReference type="EMBL" id="MEJ6400365.1"/>
    </source>
</evidence>
<evidence type="ECO:0000313" key="3">
    <source>
        <dbReference type="Proteomes" id="UP001370590"/>
    </source>
</evidence>